<dbReference type="InterPro" id="IPR013699">
    <property type="entry name" value="Signal_recog_part_SRP72_RNA-bd"/>
</dbReference>
<feature type="compositionally biased region" description="Basic and acidic residues" evidence="11">
    <location>
        <begin position="949"/>
        <end position="970"/>
    </location>
</feature>
<dbReference type="GO" id="GO:0008312">
    <property type="term" value="F:7S RNA binding"/>
    <property type="evidence" value="ECO:0007669"/>
    <property type="project" value="InterPro"/>
</dbReference>
<evidence type="ECO:0000256" key="3">
    <source>
        <dbReference type="ARBA" id="ARBA00007676"/>
    </source>
</evidence>
<dbReference type="InterPro" id="IPR000742">
    <property type="entry name" value="EGF"/>
</dbReference>
<name>A0AAF3EKX9_9BILA</name>
<dbReference type="Proteomes" id="UP000887575">
    <property type="component" value="Unassembled WGS sequence"/>
</dbReference>
<dbReference type="WBParaSite" id="MBELARI_LOCUS14434">
    <property type="protein sequence ID" value="MBELARI_LOCUS14434"/>
    <property type="gene ID" value="MBELARI_LOCUS14434"/>
</dbReference>
<feature type="domain" description="EGF-like" evidence="13">
    <location>
        <begin position="333"/>
        <end position="347"/>
    </location>
</feature>
<dbReference type="SMART" id="SM00028">
    <property type="entry name" value="TPR"/>
    <property type="match status" value="4"/>
</dbReference>
<evidence type="ECO:0000256" key="6">
    <source>
        <dbReference type="ARBA" id="ARBA00022737"/>
    </source>
</evidence>
<feature type="compositionally biased region" description="Basic residues" evidence="11">
    <location>
        <begin position="936"/>
        <end position="947"/>
    </location>
</feature>
<feature type="compositionally biased region" description="Low complexity" evidence="11">
    <location>
        <begin position="29"/>
        <end position="46"/>
    </location>
</feature>
<dbReference type="Pfam" id="PF08492">
    <property type="entry name" value="SRP72"/>
    <property type="match status" value="1"/>
</dbReference>
<dbReference type="SUPFAM" id="SSF48452">
    <property type="entry name" value="TPR-like"/>
    <property type="match status" value="2"/>
</dbReference>
<comment type="similarity">
    <text evidence="3">Belongs to the SRP72 family.</text>
</comment>
<evidence type="ECO:0000313" key="14">
    <source>
        <dbReference type="Proteomes" id="UP000887575"/>
    </source>
</evidence>
<feature type="chain" id="PRO_5042160036" description="Signal recognition particle subunit SRP72" evidence="12">
    <location>
        <begin position="22"/>
        <end position="1037"/>
    </location>
</feature>
<evidence type="ECO:0000256" key="1">
    <source>
        <dbReference type="ARBA" id="ARBA00004240"/>
    </source>
</evidence>
<evidence type="ECO:0000256" key="8">
    <source>
        <dbReference type="ARBA" id="ARBA00022824"/>
    </source>
</evidence>
<keyword evidence="10" id="KW-0687">Ribonucleoprotein</keyword>
<feature type="signal peptide" evidence="12">
    <location>
        <begin position="1"/>
        <end position="21"/>
    </location>
</feature>
<dbReference type="PANTHER" id="PTHR14094">
    <property type="entry name" value="SIGNAL RECOGNITION PARTICLE 72"/>
    <property type="match status" value="1"/>
</dbReference>
<evidence type="ECO:0000256" key="5">
    <source>
        <dbReference type="ARBA" id="ARBA00022490"/>
    </source>
</evidence>
<organism evidence="14 15">
    <name type="scientific">Mesorhabditis belari</name>
    <dbReference type="NCBI Taxonomy" id="2138241"/>
    <lineage>
        <taxon>Eukaryota</taxon>
        <taxon>Metazoa</taxon>
        <taxon>Ecdysozoa</taxon>
        <taxon>Nematoda</taxon>
        <taxon>Chromadorea</taxon>
        <taxon>Rhabditida</taxon>
        <taxon>Rhabditina</taxon>
        <taxon>Rhabditomorpha</taxon>
        <taxon>Rhabditoidea</taxon>
        <taxon>Rhabditidae</taxon>
        <taxon>Mesorhabditinae</taxon>
        <taxon>Mesorhabditis</taxon>
    </lineage>
</organism>
<dbReference type="GO" id="GO:0006614">
    <property type="term" value="P:SRP-dependent cotranslational protein targeting to membrane"/>
    <property type="evidence" value="ECO:0007669"/>
    <property type="project" value="InterPro"/>
</dbReference>
<keyword evidence="14" id="KW-1185">Reference proteome</keyword>
<keyword evidence="8" id="KW-0256">Endoplasmic reticulum</keyword>
<dbReference type="PANTHER" id="PTHR14094:SF9">
    <property type="entry name" value="SIGNAL RECOGNITION PARTICLE SUBUNIT SRP72"/>
    <property type="match status" value="1"/>
</dbReference>
<feature type="region of interest" description="Disordered" evidence="11">
    <location>
        <begin position="933"/>
        <end position="1037"/>
    </location>
</feature>
<evidence type="ECO:0000256" key="4">
    <source>
        <dbReference type="ARBA" id="ARBA00018350"/>
    </source>
</evidence>
<feature type="region of interest" description="Disordered" evidence="11">
    <location>
        <begin position="29"/>
        <end position="53"/>
    </location>
</feature>
<keyword evidence="7" id="KW-0802">TPR repeat</keyword>
<dbReference type="Gene3D" id="1.25.40.10">
    <property type="entry name" value="Tetratricopeptide repeat domain"/>
    <property type="match status" value="3"/>
</dbReference>
<proteinExistence type="inferred from homology"/>
<dbReference type="InterPro" id="IPR011990">
    <property type="entry name" value="TPR-like_helical_dom_sf"/>
</dbReference>
<dbReference type="Pfam" id="PF17004">
    <property type="entry name" value="SRP_TPR_like"/>
    <property type="match status" value="1"/>
</dbReference>
<keyword evidence="6" id="KW-0677">Repeat</keyword>
<evidence type="ECO:0000259" key="13">
    <source>
        <dbReference type="PROSITE" id="PS01186"/>
    </source>
</evidence>
<keyword evidence="12" id="KW-0732">Signal</keyword>
<dbReference type="PROSITE" id="PS01186">
    <property type="entry name" value="EGF_2"/>
    <property type="match status" value="1"/>
</dbReference>
<keyword evidence="9" id="KW-0733">Signal recognition particle</keyword>
<dbReference type="AlphaFoldDB" id="A0AAF3EKX9"/>
<dbReference type="GO" id="GO:0005783">
    <property type="term" value="C:endoplasmic reticulum"/>
    <property type="evidence" value="ECO:0007669"/>
    <property type="project" value="UniProtKB-SubCell"/>
</dbReference>
<reference evidence="15" key="1">
    <citation type="submission" date="2024-02" db="UniProtKB">
        <authorList>
            <consortium name="WormBaseParasite"/>
        </authorList>
    </citation>
    <scope>IDENTIFICATION</scope>
</reference>
<dbReference type="FunFam" id="1.25.40.10:FF:000062">
    <property type="entry name" value="Signal recognition particle subunit SRP72"/>
    <property type="match status" value="1"/>
</dbReference>
<dbReference type="InterPro" id="IPR031545">
    <property type="entry name" value="SRP72_TPR-like"/>
</dbReference>
<feature type="compositionally biased region" description="Basic residues" evidence="11">
    <location>
        <begin position="971"/>
        <end position="980"/>
    </location>
</feature>
<sequence>MAGILSFVWLCALFWSKLNDASQEGAITKTEPYTTPTSTIQTSPVTTEDDNTEIDKNPKALDDEWLYNNFHNGLRLFADNIDNRFANEYNALSLEDRIEFTKRLGLLALYYRMHVKHVRHAIKGQCTTLGWGIWSCIESFYEAITEDPVNSWLTALHNTTLSDEFMAENLDSRKMERDLAIGQVLCHFTMRFEFFRKPIPFCYYDTLNDEEIRRGIFPPHWNGELLRLKFDFHDESYHDCAFKSFCPNPCEETTEEGDLVVGCPTVGKKCEIRAEFNDNIIGQRHNDWNETCSCPTSYVYHKEVGSCVLQNFCRYSNCPENEICQNREDAARCICQLGYFRDKTGNCTSVTILDDLTWEALSISVGFGTTYFYALCCLVIVLSQCSLSSALAHFLSCLIYSTIVMAADGGSLFQCLTEIQRADQTEDYEAALKAANRMIRKYPNEVVANKCKVIALVRLGRFDDAVALIEKTPEQTMGDVGFEKAYAFYRLNNNDLALESLEQTKEKTSRVLDLKAQILYRLEKFQDAYDIYRELVRNHSDANDEERKANMLAVQAQLEALGIKQTITTDILETYEQFYNAACQEIENENYEVALQHLKKAYEVGRASLLGQDMEEKEIEEELANIRVNEAFVLQKMGKRNEALKLYQQVQDAGTSDVSVKATLLNNLPSVSDDGSLNEWRKKLKLALSLDQSKLTNRQRRTLHINQALVLLLSNQREPCRRALKELAEKFGPIRDSKLVEAALLMKTDADAALKILDGEDAEQELARVQIFVAGGKIDEGLKHLQKLPANIRSRPSITSFFAALLINSGKIDESLKILQGLTTSQDPRLVRDALEMAASIEMNRGAYKQAVTHLENLSKRYPDDLSLQSQLIQAYTQVDSAKAESLTKKIFPESGAEGVNVNELEESDWILYGEKYKQKKEQKDVQDTEIVTGKLRTRKRKRKVRLPKNYDPKVPPDPERWLPKQERSTWKAKKGKKHRDREIGRGTQGSTTAGNLEYKTESPRSPLQVPVEGPRQQKPAGAKAPAKKKKKVGNKW</sequence>
<keyword evidence="5" id="KW-0963">Cytoplasm</keyword>
<evidence type="ECO:0000256" key="7">
    <source>
        <dbReference type="ARBA" id="ARBA00022803"/>
    </source>
</evidence>
<evidence type="ECO:0000256" key="9">
    <source>
        <dbReference type="ARBA" id="ARBA00023135"/>
    </source>
</evidence>
<comment type="subcellular location">
    <subcellularLocation>
        <location evidence="2">Cytoplasm</location>
    </subcellularLocation>
    <subcellularLocation>
        <location evidence="1">Endoplasmic reticulum</location>
    </subcellularLocation>
</comment>
<feature type="compositionally biased region" description="Basic residues" evidence="11">
    <location>
        <begin position="1026"/>
        <end position="1037"/>
    </location>
</feature>
<evidence type="ECO:0000256" key="12">
    <source>
        <dbReference type="SAM" id="SignalP"/>
    </source>
</evidence>
<dbReference type="CDD" id="cd00053">
    <property type="entry name" value="EGF"/>
    <property type="match status" value="1"/>
</dbReference>
<evidence type="ECO:0000256" key="10">
    <source>
        <dbReference type="ARBA" id="ARBA00023274"/>
    </source>
</evidence>
<dbReference type="GO" id="GO:0043022">
    <property type="term" value="F:ribosome binding"/>
    <property type="evidence" value="ECO:0007669"/>
    <property type="project" value="TreeGrafter"/>
</dbReference>
<evidence type="ECO:0000256" key="11">
    <source>
        <dbReference type="SAM" id="MobiDB-lite"/>
    </source>
</evidence>
<dbReference type="InterPro" id="IPR019734">
    <property type="entry name" value="TPR_rpt"/>
</dbReference>
<protein>
    <recommendedName>
        <fullName evidence="4">Signal recognition particle subunit SRP72</fullName>
    </recommendedName>
</protein>
<evidence type="ECO:0000313" key="15">
    <source>
        <dbReference type="WBParaSite" id="MBELARI_LOCUS14434"/>
    </source>
</evidence>
<dbReference type="GO" id="GO:0005786">
    <property type="term" value="C:signal recognition particle, endoplasmic reticulum targeting"/>
    <property type="evidence" value="ECO:0007669"/>
    <property type="project" value="UniProtKB-KW"/>
</dbReference>
<evidence type="ECO:0000256" key="2">
    <source>
        <dbReference type="ARBA" id="ARBA00004496"/>
    </source>
</evidence>
<dbReference type="Pfam" id="PF13174">
    <property type="entry name" value="TPR_6"/>
    <property type="match status" value="1"/>
</dbReference>
<dbReference type="InterPro" id="IPR026270">
    <property type="entry name" value="SRP72"/>
</dbReference>
<accession>A0AAF3EKX9</accession>